<dbReference type="PANTHER" id="PTHR45712">
    <property type="entry name" value="AGAP008170-PA"/>
    <property type="match status" value="1"/>
</dbReference>
<evidence type="ECO:0000256" key="2">
    <source>
        <dbReference type="ARBA" id="ARBA00022737"/>
    </source>
</evidence>
<dbReference type="InterPro" id="IPR050333">
    <property type="entry name" value="SLRP"/>
</dbReference>
<keyword evidence="1" id="KW-0433">Leucine-rich repeat</keyword>
<protein>
    <submittedName>
        <fullName evidence="3">Uncharacterized protein</fullName>
    </submittedName>
</protein>
<dbReference type="Gene3D" id="3.80.10.10">
    <property type="entry name" value="Ribonuclease Inhibitor"/>
    <property type="match status" value="1"/>
</dbReference>
<dbReference type="PANTHER" id="PTHR45712:SF22">
    <property type="entry name" value="INSULIN-LIKE GROWTH FACTOR-BINDING PROTEIN COMPLEX ACID LABILE SUBUNIT"/>
    <property type="match status" value="1"/>
</dbReference>
<reference evidence="3" key="1">
    <citation type="submission" date="2021-02" db="EMBL/GenBank/DDBJ databases">
        <authorList>
            <person name="Nowell W R."/>
        </authorList>
    </citation>
    <scope>NUCLEOTIDE SEQUENCE</scope>
</reference>
<evidence type="ECO:0000313" key="3">
    <source>
        <dbReference type="EMBL" id="CAF4433795.1"/>
    </source>
</evidence>
<proteinExistence type="predicted"/>
<dbReference type="SUPFAM" id="SSF52058">
    <property type="entry name" value="L domain-like"/>
    <property type="match status" value="1"/>
</dbReference>
<feature type="non-terminal residue" evidence="3">
    <location>
        <position position="1"/>
    </location>
</feature>
<dbReference type="InterPro" id="IPR001611">
    <property type="entry name" value="Leu-rich_rpt"/>
</dbReference>
<dbReference type="Proteomes" id="UP000663881">
    <property type="component" value="Unassembled WGS sequence"/>
</dbReference>
<dbReference type="EMBL" id="CAJOAY010032671">
    <property type="protein sequence ID" value="CAF4433795.1"/>
    <property type="molecule type" value="Genomic_DNA"/>
</dbReference>
<name>A0A820R1P5_9BILA</name>
<evidence type="ECO:0000256" key="1">
    <source>
        <dbReference type="ARBA" id="ARBA00022614"/>
    </source>
</evidence>
<gene>
    <name evidence="3" type="ORF">OKA104_LOCUS53232</name>
</gene>
<dbReference type="AlphaFoldDB" id="A0A820R1P5"/>
<sequence length="158" mass="18404">FSPLKYLNEIYFDENDLEEFSCSKTPTYIQWNLPINLEKISLAKNKLISFDTNCFLQISNITELDLHSNLLKNFSNSTLTLPHLSKLRLDHNLFTNIPSNLLYLSKQLNELDLSANPLKLKEIKPRKQYVFPSSLKILYLNFTTSDLSCLLFENLIEL</sequence>
<dbReference type="Pfam" id="PF13855">
    <property type="entry name" value="LRR_8"/>
    <property type="match status" value="1"/>
</dbReference>
<feature type="non-terminal residue" evidence="3">
    <location>
        <position position="158"/>
    </location>
</feature>
<organism evidence="3 4">
    <name type="scientific">Adineta steineri</name>
    <dbReference type="NCBI Taxonomy" id="433720"/>
    <lineage>
        <taxon>Eukaryota</taxon>
        <taxon>Metazoa</taxon>
        <taxon>Spiralia</taxon>
        <taxon>Gnathifera</taxon>
        <taxon>Rotifera</taxon>
        <taxon>Eurotatoria</taxon>
        <taxon>Bdelloidea</taxon>
        <taxon>Adinetida</taxon>
        <taxon>Adinetidae</taxon>
        <taxon>Adineta</taxon>
    </lineage>
</organism>
<accession>A0A820R1P5</accession>
<keyword evidence="2" id="KW-0677">Repeat</keyword>
<evidence type="ECO:0000313" key="4">
    <source>
        <dbReference type="Proteomes" id="UP000663881"/>
    </source>
</evidence>
<comment type="caution">
    <text evidence="3">The sequence shown here is derived from an EMBL/GenBank/DDBJ whole genome shotgun (WGS) entry which is preliminary data.</text>
</comment>
<dbReference type="InterPro" id="IPR032675">
    <property type="entry name" value="LRR_dom_sf"/>
</dbReference>